<proteinExistence type="inferred from homology"/>
<reference evidence="8 9" key="1">
    <citation type="submission" date="2023-10" db="EMBL/GenBank/DDBJ databases">
        <title>Chromosome-scale genome assembly provides insights into flower coloration mechanisms of Canna indica.</title>
        <authorList>
            <person name="Li C."/>
        </authorList>
    </citation>
    <scope>NUCLEOTIDE SEQUENCE [LARGE SCALE GENOMIC DNA]</scope>
    <source>
        <tissue evidence="8">Flower</tissue>
    </source>
</reference>
<gene>
    <name evidence="8" type="ORF">Cni_G24261</name>
</gene>
<keyword evidence="3" id="KW-0808">Transferase</keyword>
<keyword evidence="6" id="KW-0812">Transmembrane</keyword>
<evidence type="ECO:0000313" key="9">
    <source>
        <dbReference type="Proteomes" id="UP001327560"/>
    </source>
</evidence>
<name>A0AAQ3QPD5_9LILI</name>
<accession>A0AAQ3QPD5</accession>
<dbReference type="InterPro" id="IPR004263">
    <property type="entry name" value="Exostosin"/>
</dbReference>
<dbReference type="EMBL" id="CP136896">
    <property type="protein sequence ID" value="WOL15480.1"/>
    <property type="molecule type" value="Genomic_DNA"/>
</dbReference>
<dbReference type="PANTHER" id="PTHR11062:SF337">
    <property type="entry name" value="OS04G0109900 PROTEIN"/>
    <property type="match status" value="1"/>
</dbReference>
<comment type="subcellular location">
    <subcellularLocation>
        <location evidence="1">Golgi apparatus membrane</location>
        <topology evidence="1">Single-pass type II membrane protein</topology>
    </subcellularLocation>
</comment>
<protein>
    <recommendedName>
        <fullName evidence="7">Exostosin GT47 domain-containing protein</fullName>
    </recommendedName>
</protein>
<keyword evidence="5" id="KW-0333">Golgi apparatus</keyword>
<keyword evidence="6" id="KW-0472">Membrane</keyword>
<dbReference type="Pfam" id="PF03016">
    <property type="entry name" value="Exostosin_GT47"/>
    <property type="match status" value="1"/>
</dbReference>
<dbReference type="PANTHER" id="PTHR11062">
    <property type="entry name" value="EXOSTOSIN HEPARAN SULFATE GLYCOSYLTRANSFERASE -RELATED"/>
    <property type="match status" value="1"/>
</dbReference>
<dbReference type="GO" id="GO:0016757">
    <property type="term" value="F:glycosyltransferase activity"/>
    <property type="evidence" value="ECO:0007669"/>
    <property type="project" value="UniProtKB-KW"/>
</dbReference>
<feature type="transmembrane region" description="Helical" evidence="6">
    <location>
        <begin position="12"/>
        <end position="31"/>
    </location>
</feature>
<evidence type="ECO:0000313" key="8">
    <source>
        <dbReference type="EMBL" id="WOL15480.1"/>
    </source>
</evidence>
<evidence type="ECO:0000256" key="5">
    <source>
        <dbReference type="ARBA" id="ARBA00023034"/>
    </source>
</evidence>
<organism evidence="8 9">
    <name type="scientific">Canna indica</name>
    <name type="common">Indian-shot</name>
    <dbReference type="NCBI Taxonomy" id="4628"/>
    <lineage>
        <taxon>Eukaryota</taxon>
        <taxon>Viridiplantae</taxon>
        <taxon>Streptophyta</taxon>
        <taxon>Embryophyta</taxon>
        <taxon>Tracheophyta</taxon>
        <taxon>Spermatophyta</taxon>
        <taxon>Magnoliopsida</taxon>
        <taxon>Liliopsida</taxon>
        <taxon>Zingiberales</taxon>
        <taxon>Cannaceae</taxon>
        <taxon>Canna</taxon>
    </lineage>
</organism>
<keyword evidence="6" id="KW-1133">Transmembrane helix</keyword>
<feature type="domain" description="Exostosin GT47" evidence="7">
    <location>
        <begin position="161"/>
        <end position="280"/>
    </location>
</feature>
<keyword evidence="4" id="KW-0735">Signal-anchor</keyword>
<evidence type="ECO:0000259" key="7">
    <source>
        <dbReference type="Pfam" id="PF03016"/>
    </source>
</evidence>
<dbReference type="InterPro" id="IPR040911">
    <property type="entry name" value="Exostosin_GT47"/>
</dbReference>
<evidence type="ECO:0000256" key="3">
    <source>
        <dbReference type="ARBA" id="ARBA00022676"/>
    </source>
</evidence>
<evidence type="ECO:0000256" key="4">
    <source>
        <dbReference type="ARBA" id="ARBA00022968"/>
    </source>
</evidence>
<comment type="similarity">
    <text evidence="2">Belongs to the glycosyltransferase 47 family.</text>
</comment>
<dbReference type="GO" id="GO:0000139">
    <property type="term" value="C:Golgi membrane"/>
    <property type="evidence" value="ECO:0007669"/>
    <property type="project" value="UniProtKB-SubCell"/>
</dbReference>
<dbReference type="AlphaFoldDB" id="A0AAQ3QPD5"/>
<evidence type="ECO:0000256" key="6">
    <source>
        <dbReference type="SAM" id="Phobius"/>
    </source>
</evidence>
<keyword evidence="3" id="KW-0328">Glycosyltransferase</keyword>
<keyword evidence="9" id="KW-1185">Reference proteome</keyword>
<dbReference type="Proteomes" id="UP001327560">
    <property type="component" value="Chromosome 7"/>
</dbReference>
<evidence type="ECO:0000256" key="2">
    <source>
        <dbReference type="ARBA" id="ARBA00010271"/>
    </source>
</evidence>
<sequence length="290" mass="32481">MEDCQCLGSRRSALLLTLTASTAVIFLAFAFNHRSTIPISIYTPSGSAANVDSLRLTADSVLVAPPLPVTRPFRGLPSNFNLTSDRSFLLGEAYHDPAKMKRKKRGPVEEELAMARAAIKRDVSQGNASSFSLPGVDGEDVPLSATIYQNPAAFFRSYKEMEKRFKVYVYEEGDPPLVHEGPCKNIYTTEGRFIEEMEIIRPGRPGAGGRIRTWNPARAHAFFLPFSVTNMVHFIPRPSPYDHTPFKRFVADYIGVIASKYPFWNRSAGADHFMLSCHDWVRINQIYAIT</sequence>
<evidence type="ECO:0000256" key="1">
    <source>
        <dbReference type="ARBA" id="ARBA00004323"/>
    </source>
</evidence>